<evidence type="ECO:0000256" key="3">
    <source>
        <dbReference type="ARBA" id="ARBA00022801"/>
    </source>
</evidence>
<gene>
    <name evidence="5" type="ORF">LCGC14_3122170</name>
</gene>
<evidence type="ECO:0000256" key="4">
    <source>
        <dbReference type="SAM" id="Coils"/>
    </source>
</evidence>
<feature type="coiled-coil region" evidence="4">
    <location>
        <begin position="3"/>
        <end position="33"/>
    </location>
</feature>
<evidence type="ECO:0000256" key="1">
    <source>
        <dbReference type="ARBA" id="ARBA00022490"/>
    </source>
</evidence>
<dbReference type="AlphaFoldDB" id="A0A0F8W275"/>
<organism evidence="5">
    <name type="scientific">marine sediment metagenome</name>
    <dbReference type="NCBI Taxonomy" id="412755"/>
    <lineage>
        <taxon>unclassified sequences</taxon>
        <taxon>metagenomes</taxon>
        <taxon>ecological metagenomes</taxon>
    </lineage>
</organism>
<dbReference type="NCBIfam" id="TIGR01280">
    <property type="entry name" value="xseB"/>
    <property type="match status" value="1"/>
</dbReference>
<dbReference type="EMBL" id="LAZR01067877">
    <property type="protein sequence ID" value="KKK50723.1"/>
    <property type="molecule type" value="Genomic_DNA"/>
</dbReference>
<reference evidence="5" key="1">
    <citation type="journal article" date="2015" name="Nature">
        <title>Complex archaea that bridge the gap between prokaryotes and eukaryotes.</title>
        <authorList>
            <person name="Spang A."/>
            <person name="Saw J.H."/>
            <person name="Jorgensen S.L."/>
            <person name="Zaremba-Niedzwiedzka K."/>
            <person name="Martijn J."/>
            <person name="Lind A.E."/>
            <person name="van Eijk R."/>
            <person name="Schleper C."/>
            <person name="Guy L."/>
            <person name="Ettema T.J."/>
        </authorList>
    </citation>
    <scope>NUCLEOTIDE SEQUENCE</scope>
</reference>
<name>A0A0F8W275_9ZZZZ</name>
<dbReference type="PANTHER" id="PTHR34137:SF1">
    <property type="entry name" value="EXODEOXYRIBONUCLEASE 7 SMALL SUBUNIT"/>
    <property type="match status" value="1"/>
</dbReference>
<dbReference type="SUPFAM" id="SSF116842">
    <property type="entry name" value="XseB-like"/>
    <property type="match status" value="1"/>
</dbReference>
<accession>A0A0F8W275</accession>
<sequence length="77" mass="8892">MAKQNFENAMQKLEEITKELEVGELSLEKALQRFEEGVKLSKFCSEKLEETEKRVTILLKGMDGDILEKPFLTENNT</sequence>
<evidence type="ECO:0000313" key="5">
    <source>
        <dbReference type="EMBL" id="KKK50723.1"/>
    </source>
</evidence>
<dbReference type="GO" id="GO:0009318">
    <property type="term" value="C:exodeoxyribonuclease VII complex"/>
    <property type="evidence" value="ECO:0007669"/>
    <property type="project" value="InterPro"/>
</dbReference>
<dbReference type="HAMAP" id="MF_00337">
    <property type="entry name" value="Exonuc_7_S"/>
    <property type="match status" value="1"/>
</dbReference>
<keyword evidence="2" id="KW-0540">Nuclease</keyword>
<keyword evidence="1" id="KW-0963">Cytoplasm</keyword>
<dbReference type="GO" id="GO:0008855">
    <property type="term" value="F:exodeoxyribonuclease VII activity"/>
    <property type="evidence" value="ECO:0007669"/>
    <property type="project" value="InterPro"/>
</dbReference>
<evidence type="ECO:0000256" key="2">
    <source>
        <dbReference type="ARBA" id="ARBA00022722"/>
    </source>
</evidence>
<keyword evidence="3" id="KW-0378">Hydrolase</keyword>
<protein>
    <submittedName>
        <fullName evidence="5">Uncharacterized protein</fullName>
    </submittedName>
</protein>
<dbReference type="GO" id="GO:0005829">
    <property type="term" value="C:cytosol"/>
    <property type="evidence" value="ECO:0007669"/>
    <property type="project" value="TreeGrafter"/>
</dbReference>
<dbReference type="Gene3D" id="1.10.287.1040">
    <property type="entry name" value="Exonuclease VII, small subunit"/>
    <property type="match status" value="1"/>
</dbReference>
<dbReference type="Pfam" id="PF02609">
    <property type="entry name" value="Exonuc_VII_S"/>
    <property type="match status" value="1"/>
</dbReference>
<dbReference type="InterPro" id="IPR003761">
    <property type="entry name" value="Exonuc_VII_S"/>
</dbReference>
<dbReference type="PIRSF" id="PIRSF006488">
    <property type="entry name" value="Exonuc_VII_S"/>
    <property type="match status" value="1"/>
</dbReference>
<keyword evidence="4" id="KW-0175">Coiled coil</keyword>
<dbReference type="PANTHER" id="PTHR34137">
    <property type="entry name" value="EXODEOXYRIBONUCLEASE 7 SMALL SUBUNIT"/>
    <property type="match status" value="1"/>
</dbReference>
<proteinExistence type="inferred from homology"/>
<comment type="caution">
    <text evidence="5">The sequence shown here is derived from an EMBL/GenBank/DDBJ whole genome shotgun (WGS) entry which is preliminary data.</text>
</comment>
<dbReference type="GO" id="GO:0006308">
    <property type="term" value="P:DNA catabolic process"/>
    <property type="evidence" value="ECO:0007669"/>
    <property type="project" value="InterPro"/>
</dbReference>
<dbReference type="InterPro" id="IPR037004">
    <property type="entry name" value="Exonuc_VII_ssu_sf"/>
</dbReference>